<gene>
    <name evidence="5" type="primary">mshL</name>
    <name evidence="5" type="ORF">HUE87_08510</name>
</gene>
<feature type="region of interest" description="Disordered" evidence="1">
    <location>
        <begin position="128"/>
        <end position="162"/>
    </location>
</feature>
<dbReference type="GO" id="GO:0009306">
    <property type="term" value="P:protein secretion"/>
    <property type="evidence" value="ECO:0007669"/>
    <property type="project" value="InterPro"/>
</dbReference>
<evidence type="ECO:0000259" key="3">
    <source>
        <dbReference type="Pfam" id="PF00263"/>
    </source>
</evidence>
<evidence type="ECO:0000256" key="1">
    <source>
        <dbReference type="SAM" id="MobiDB-lite"/>
    </source>
</evidence>
<dbReference type="Pfam" id="PF00263">
    <property type="entry name" value="Secretin"/>
    <property type="match status" value="1"/>
</dbReference>
<dbReference type="InterPro" id="IPR004846">
    <property type="entry name" value="T2SS/T3SS_dom"/>
</dbReference>
<feature type="signal peptide" evidence="2">
    <location>
        <begin position="1"/>
        <end position="23"/>
    </location>
</feature>
<dbReference type="InterPro" id="IPR001775">
    <property type="entry name" value="GspD/PilQ"/>
</dbReference>
<evidence type="ECO:0000313" key="5">
    <source>
        <dbReference type="EMBL" id="QOY53934.1"/>
    </source>
</evidence>
<evidence type="ECO:0000256" key="2">
    <source>
        <dbReference type="SAM" id="SignalP"/>
    </source>
</evidence>
<dbReference type="PANTHER" id="PTHR30332:SF17">
    <property type="entry name" value="TYPE IV PILIATION SYSTEM PROTEIN DR_0774-RELATED"/>
    <property type="match status" value="1"/>
</dbReference>
<dbReference type="AlphaFoldDB" id="A0A7S7LYR6"/>
<dbReference type="InterPro" id="IPR011514">
    <property type="entry name" value="Secretin_N_2"/>
</dbReference>
<sequence>MKLLKTTMYTTLVTLLLSSSVLADCSYELFSISSTKNTKIIDFVEQLSDECDYSIIITDSHAEEFLNTKLQKTNLNNLTIDEVFNIVLKENNLSYTLENNILKISYLNTKMFSIDYILSQRKGESNTDITLSSEGAGTATATTTTATTTDGNSMGGGGAGKSGMKIESTDEVVFWHELDLELQRVLNRPQDKYKAEAPIINKNAGIVTVTATIKQMDRLEGYLKNLQDKVQLQVLIDVQLLSVTMSKGKTTGVDWKQLYALQDININFQTGAGQIDGAKQDSFITLNSATGVNLNEVIKFLKTQGDVTSISNPKVLTLNNQPALITAGVEYFYKITSTETLAGATSGTQSSSEDVQSVFAGVLLDITPEISDDKTITLKINPSLSEAISSTFIAAGASDRTMPPDLSRRQLSSVVTVKDGNRIILGGLITTLDSIDVNKVPILGDIPIVNYLFKYENKVKTVTELVIVIEPHIINKEKDTLSLSDLGYTNILKDQLLNVKKKEADEI</sequence>
<reference evidence="5 6" key="1">
    <citation type="submission" date="2020-05" db="EMBL/GenBank/DDBJ databases">
        <title>Sulfurimonas marisnigri, sp. nov., and Sulfurimonas baltica, sp. nov., manganese oxide reducing chemolithoautotrophs of the class Epsilonproteobacteria isolated from the pelagic redoxclines of the Black and Baltic Seas and emended description of the genus Sulfurimonas.</title>
        <authorList>
            <person name="Henkel J.V."/>
            <person name="Laudan C."/>
            <person name="Werner J."/>
            <person name="Neu T."/>
            <person name="Plewe S."/>
            <person name="Sproer C."/>
            <person name="Bunk B."/>
            <person name="Schulz-Vogt H.N."/>
        </authorList>
    </citation>
    <scope>NUCLEOTIDE SEQUENCE [LARGE SCALE GENOMIC DNA]</scope>
    <source>
        <strain evidence="5 6">SoZ1</strain>
    </source>
</reference>
<dbReference type="NCBIfam" id="TIGR02519">
    <property type="entry name" value="pilus_MshL"/>
    <property type="match status" value="1"/>
</dbReference>
<dbReference type="PRINTS" id="PR00811">
    <property type="entry name" value="BCTERIALGSPD"/>
</dbReference>
<dbReference type="KEGG" id="smas:HUE87_08510"/>
<dbReference type="InterPro" id="IPR050810">
    <property type="entry name" value="Bact_Secretion_Sys_Channel"/>
</dbReference>
<dbReference type="Proteomes" id="UP000593836">
    <property type="component" value="Chromosome"/>
</dbReference>
<dbReference type="InterPro" id="IPR013358">
    <property type="entry name" value="Pilus_biogenesis_MshL"/>
</dbReference>
<feature type="chain" id="PRO_5032840448" evidence="2">
    <location>
        <begin position="24"/>
        <end position="507"/>
    </location>
</feature>
<keyword evidence="6" id="KW-1185">Reference proteome</keyword>
<protein>
    <submittedName>
        <fullName evidence="5">Pilus (MSHA type) biogenesis protein MshL</fullName>
    </submittedName>
</protein>
<accession>A0A7S7LYR6</accession>
<feature type="domain" description="Secretin N-terminal" evidence="4">
    <location>
        <begin position="109"/>
        <end position="191"/>
    </location>
</feature>
<keyword evidence="2" id="KW-0732">Signal</keyword>
<evidence type="ECO:0000313" key="6">
    <source>
        <dbReference type="Proteomes" id="UP000593836"/>
    </source>
</evidence>
<name>A0A7S7LYR6_9BACT</name>
<dbReference type="GO" id="GO:0019867">
    <property type="term" value="C:outer membrane"/>
    <property type="evidence" value="ECO:0007669"/>
    <property type="project" value="InterPro"/>
</dbReference>
<dbReference type="Pfam" id="PF07655">
    <property type="entry name" value="Secretin_N_2"/>
    <property type="match status" value="1"/>
</dbReference>
<evidence type="ECO:0000259" key="4">
    <source>
        <dbReference type="Pfam" id="PF07655"/>
    </source>
</evidence>
<feature type="domain" description="Type II/III secretion system secretin-like" evidence="3">
    <location>
        <begin position="301"/>
        <end position="474"/>
    </location>
</feature>
<dbReference type="PANTHER" id="PTHR30332">
    <property type="entry name" value="PROBABLE GENERAL SECRETION PATHWAY PROTEIN D"/>
    <property type="match status" value="1"/>
</dbReference>
<organism evidence="5 6">
    <name type="scientific">Candidatus Sulfurimonas marisnigri</name>
    <dbReference type="NCBI Taxonomy" id="2740405"/>
    <lineage>
        <taxon>Bacteria</taxon>
        <taxon>Pseudomonadati</taxon>
        <taxon>Campylobacterota</taxon>
        <taxon>Epsilonproteobacteria</taxon>
        <taxon>Campylobacterales</taxon>
        <taxon>Sulfurimonadaceae</taxon>
        <taxon>Sulfurimonas</taxon>
    </lineage>
</organism>
<feature type="compositionally biased region" description="Low complexity" evidence="1">
    <location>
        <begin position="135"/>
        <end position="152"/>
    </location>
</feature>
<dbReference type="EMBL" id="CP054493">
    <property type="protein sequence ID" value="QOY53934.1"/>
    <property type="molecule type" value="Genomic_DNA"/>
</dbReference>
<dbReference type="RefSeq" id="WP_194365802.1">
    <property type="nucleotide sequence ID" value="NZ_CP054493.1"/>
</dbReference>
<dbReference type="GO" id="GO:0009297">
    <property type="term" value="P:pilus assembly"/>
    <property type="evidence" value="ECO:0007669"/>
    <property type="project" value="InterPro"/>
</dbReference>
<dbReference type="GO" id="GO:0015627">
    <property type="term" value="C:type II protein secretion system complex"/>
    <property type="evidence" value="ECO:0007669"/>
    <property type="project" value="TreeGrafter"/>
</dbReference>
<proteinExistence type="predicted"/>